<feature type="domain" description="THIF-type NAD/FAD binding fold" evidence="1">
    <location>
        <begin position="188"/>
        <end position="416"/>
    </location>
</feature>
<dbReference type="GO" id="GO:0005737">
    <property type="term" value="C:cytoplasm"/>
    <property type="evidence" value="ECO:0007669"/>
    <property type="project" value="TreeGrafter"/>
</dbReference>
<dbReference type="GO" id="GO:0004792">
    <property type="term" value="F:thiosulfate-cyanide sulfurtransferase activity"/>
    <property type="evidence" value="ECO:0007669"/>
    <property type="project" value="TreeGrafter"/>
</dbReference>
<dbReference type="OrthoDB" id="2746358at2"/>
<dbReference type="RefSeq" id="WP_076763259.1">
    <property type="nucleotide sequence ID" value="NZ_MSFI01000001.1"/>
</dbReference>
<comment type="caution">
    <text evidence="2">The sequence shown here is derived from an EMBL/GenBank/DDBJ whole genome shotgun (WGS) entry which is preliminary data.</text>
</comment>
<dbReference type="EMBL" id="MSFI01000001">
    <property type="protein sequence ID" value="OMP68714.1"/>
    <property type="molecule type" value="Genomic_DNA"/>
</dbReference>
<dbReference type="SUPFAM" id="SSF69572">
    <property type="entry name" value="Activating enzymes of the ubiquitin-like proteins"/>
    <property type="match status" value="1"/>
</dbReference>
<reference evidence="2 3" key="1">
    <citation type="submission" date="2016-12" db="EMBL/GenBank/DDBJ databases">
        <title>Domibacillus sp. SAB 38T whole genome sequencing.</title>
        <authorList>
            <person name="Verma A."/>
            <person name="Ojha A.K."/>
            <person name="Krishnamurthi S."/>
        </authorList>
    </citation>
    <scope>NUCLEOTIDE SEQUENCE [LARGE SCALE GENOMIC DNA]</scope>
    <source>
        <strain evidence="2 3">SAB 38</strain>
    </source>
</reference>
<evidence type="ECO:0000259" key="1">
    <source>
        <dbReference type="Pfam" id="PF00899"/>
    </source>
</evidence>
<dbReference type="InterPro" id="IPR000594">
    <property type="entry name" value="ThiF_NAD_FAD-bd"/>
</dbReference>
<dbReference type="GO" id="GO:0016779">
    <property type="term" value="F:nucleotidyltransferase activity"/>
    <property type="evidence" value="ECO:0007669"/>
    <property type="project" value="TreeGrafter"/>
</dbReference>
<dbReference type="Proteomes" id="UP000188613">
    <property type="component" value="Unassembled WGS sequence"/>
</dbReference>
<dbReference type="Pfam" id="PF00899">
    <property type="entry name" value="ThiF"/>
    <property type="match status" value="1"/>
</dbReference>
<proteinExistence type="predicted"/>
<dbReference type="STRING" id="1714355.BTO28_01305"/>
<sequence length="474" mass="52840">MLNRVKLRLTGRQHSSLYNHLFPGDGLEAVAFALCGITERQVETSTQRVLSIHRIYKIPHEECSIRTESRVKWPTEYIIPLIDEAIRKKMVLLKIHSHPNGLMQFSKYDDLSDKELFPRIADRLETEFPGVSAIMVSDGTILARSWDAIGNTQPVHSISIAGDDIKIWPAIQKEPATIPAFMKRTGQAFGKGTTEILKTLSIGVVGVSGTGSPTAEMLYRLGVGELVLVDDDIVKDINVGRIYNSTIADAEAKRYKVELMADALERIGLPTKIVPICKNLYYPEVIQLLAQCDIIFGCMDSVEGRDTLNRLCVYYNIPYFDLGVKIKANGYGGVDQVCGTVHYLQPDGSSLSSRKVYTPDKLRTENMKRKNPDLYLQLLEDKYIEGANEESPAVISVNTLVSSLAVNELLCRIHPIRDDPNDNKKITSITVSLTQTRLVTDNEKEPCPVLSHYAGRGNILPLLGLQELAERNNT</sequence>
<dbReference type="InterPro" id="IPR045886">
    <property type="entry name" value="ThiF/MoeB/HesA"/>
</dbReference>
<dbReference type="PANTHER" id="PTHR10953">
    <property type="entry name" value="UBIQUITIN-ACTIVATING ENZYME E1"/>
    <property type="match status" value="1"/>
</dbReference>
<protein>
    <submittedName>
        <fullName evidence="2">Thiamine biosynthesis protein ThiF</fullName>
    </submittedName>
</protein>
<accession>A0A1V2AD38</accession>
<dbReference type="InterPro" id="IPR035985">
    <property type="entry name" value="Ubiquitin-activating_enz"/>
</dbReference>
<dbReference type="PANTHER" id="PTHR10953:SF247">
    <property type="entry name" value="SLL6053 PROTEIN"/>
    <property type="match status" value="1"/>
</dbReference>
<organism evidence="2 3">
    <name type="scientific">Domibacillus epiphyticus</name>
    <dbReference type="NCBI Taxonomy" id="1714355"/>
    <lineage>
        <taxon>Bacteria</taxon>
        <taxon>Bacillati</taxon>
        <taxon>Bacillota</taxon>
        <taxon>Bacilli</taxon>
        <taxon>Bacillales</taxon>
        <taxon>Bacillaceae</taxon>
        <taxon>Domibacillus</taxon>
    </lineage>
</organism>
<dbReference type="Gene3D" id="3.40.50.720">
    <property type="entry name" value="NAD(P)-binding Rossmann-like Domain"/>
    <property type="match status" value="1"/>
</dbReference>
<dbReference type="AlphaFoldDB" id="A0A1V2AD38"/>
<evidence type="ECO:0000313" key="2">
    <source>
        <dbReference type="EMBL" id="OMP68714.1"/>
    </source>
</evidence>
<keyword evidence="3" id="KW-1185">Reference proteome</keyword>
<name>A0A1V2AD38_9BACI</name>
<gene>
    <name evidence="2" type="ORF">BTO28_01305</name>
</gene>
<evidence type="ECO:0000313" key="3">
    <source>
        <dbReference type="Proteomes" id="UP000188613"/>
    </source>
</evidence>
<dbReference type="GO" id="GO:0008641">
    <property type="term" value="F:ubiquitin-like modifier activating enzyme activity"/>
    <property type="evidence" value="ECO:0007669"/>
    <property type="project" value="InterPro"/>
</dbReference>